<name>A0A512BUZ8_9HYPH</name>
<dbReference type="AlphaFoldDB" id="A0A512BUZ8"/>
<protein>
    <submittedName>
        <fullName evidence="5">Uncharacterized protein</fullName>
    </submittedName>
</protein>
<feature type="signal peptide" evidence="2">
    <location>
        <begin position="1"/>
        <end position="20"/>
    </location>
</feature>
<evidence type="ECO:0000256" key="1">
    <source>
        <dbReference type="ARBA" id="ARBA00022729"/>
    </source>
</evidence>
<dbReference type="Pfam" id="PF02563">
    <property type="entry name" value="Poly_export"/>
    <property type="match status" value="1"/>
</dbReference>
<dbReference type="Pfam" id="PF10531">
    <property type="entry name" value="SLBB"/>
    <property type="match status" value="1"/>
</dbReference>
<dbReference type="InterPro" id="IPR049712">
    <property type="entry name" value="Poly_export"/>
</dbReference>
<keyword evidence="6" id="KW-1185">Reference proteome</keyword>
<dbReference type="Proteomes" id="UP000321085">
    <property type="component" value="Unassembled WGS sequence"/>
</dbReference>
<reference evidence="5 6" key="1">
    <citation type="submission" date="2019-07" db="EMBL/GenBank/DDBJ databases">
        <title>Whole genome shotgun sequence of Microvirga aerophila NBRC 106136.</title>
        <authorList>
            <person name="Hosoyama A."/>
            <person name="Uohara A."/>
            <person name="Ohji S."/>
            <person name="Ichikawa N."/>
        </authorList>
    </citation>
    <scope>NUCLEOTIDE SEQUENCE [LARGE SCALE GENOMIC DNA]</scope>
    <source>
        <strain evidence="5 6">NBRC 106136</strain>
    </source>
</reference>
<dbReference type="RefSeq" id="WP_245439679.1">
    <property type="nucleotide sequence ID" value="NZ_BJYU01000048.1"/>
</dbReference>
<evidence type="ECO:0000313" key="6">
    <source>
        <dbReference type="Proteomes" id="UP000321085"/>
    </source>
</evidence>
<feature type="chain" id="PRO_5022173162" evidence="2">
    <location>
        <begin position="21"/>
        <end position="197"/>
    </location>
</feature>
<evidence type="ECO:0000259" key="3">
    <source>
        <dbReference type="Pfam" id="PF02563"/>
    </source>
</evidence>
<evidence type="ECO:0000259" key="4">
    <source>
        <dbReference type="Pfam" id="PF10531"/>
    </source>
</evidence>
<evidence type="ECO:0000256" key="2">
    <source>
        <dbReference type="SAM" id="SignalP"/>
    </source>
</evidence>
<dbReference type="PANTHER" id="PTHR33619:SF3">
    <property type="entry name" value="POLYSACCHARIDE EXPORT PROTEIN GFCE-RELATED"/>
    <property type="match status" value="1"/>
</dbReference>
<dbReference type="PANTHER" id="PTHR33619">
    <property type="entry name" value="POLYSACCHARIDE EXPORT PROTEIN GFCE-RELATED"/>
    <property type="match status" value="1"/>
</dbReference>
<feature type="domain" description="Soluble ligand binding" evidence="4">
    <location>
        <begin position="124"/>
        <end position="168"/>
    </location>
</feature>
<comment type="caution">
    <text evidence="5">The sequence shown here is derived from an EMBL/GenBank/DDBJ whole genome shotgun (WGS) entry which is preliminary data.</text>
</comment>
<dbReference type="Gene3D" id="3.30.1950.10">
    <property type="entry name" value="wza like domain"/>
    <property type="match status" value="1"/>
</dbReference>
<dbReference type="Gene3D" id="3.10.560.10">
    <property type="entry name" value="Outer membrane lipoprotein wza domain like"/>
    <property type="match status" value="1"/>
</dbReference>
<feature type="domain" description="Polysaccharide export protein N-terminal" evidence="3">
    <location>
        <begin position="44"/>
        <end position="118"/>
    </location>
</feature>
<accession>A0A512BUZ8</accession>
<dbReference type="InterPro" id="IPR003715">
    <property type="entry name" value="Poly_export_N"/>
</dbReference>
<keyword evidence="1 2" id="KW-0732">Signal</keyword>
<sequence length="197" mass="20847">MKTAIVFRVLVAGSLALSMAACETVTSDSEPTNLATTASVAAVSPTDFRLAAGDKLRITVFGEDKLTGEYDIDVGGYVSMPLAGSVQATGLSKVELEKALSSKLRGNYLRDPKVTVEVATFRPFYILGEVEKPGEYPYKSGLNVMSAMAVAGGPTYRASGSKVLIQRGGVGAFQEVSLAPTVPIYPGDLVRVPERFF</sequence>
<evidence type="ECO:0000313" key="5">
    <source>
        <dbReference type="EMBL" id="GEO15772.1"/>
    </source>
</evidence>
<proteinExistence type="predicted"/>
<dbReference type="GO" id="GO:0015159">
    <property type="term" value="F:polysaccharide transmembrane transporter activity"/>
    <property type="evidence" value="ECO:0007669"/>
    <property type="project" value="InterPro"/>
</dbReference>
<dbReference type="InterPro" id="IPR019554">
    <property type="entry name" value="Soluble_ligand-bd"/>
</dbReference>
<dbReference type="PROSITE" id="PS51257">
    <property type="entry name" value="PROKAR_LIPOPROTEIN"/>
    <property type="match status" value="1"/>
</dbReference>
<organism evidence="5 6">
    <name type="scientific">Microvirga aerophila</name>
    <dbReference type="NCBI Taxonomy" id="670291"/>
    <lineage>
        <taxon>Bacteria</taxon>
        <taxon>Pseudomonadati</taxon>
        <taxon>Pseudomonadota</taxon>
        <taxon>Alphaproteobacteria</taxon>
        <taxon>Hyphomicrobiales</taxon>
        <taxon>Methylobacteriaceae</taxon>
        <taxon>Microvirga</taxon>
    </lineage>
</organism>
<gene>
    <name evidence="5" type="ORF">MAE02_34680</name>
</gene>
<dbReference type="EMBL" id="BJYU01000048">
    <property type="protein sequence ID" value="GEO15772.1"/>
    <property type="molecule type" value="Genomic_DNA"/>
</dbReference>